<name>A0ABR8D1B1_9NOST</name>
<sequence length="75" mass="8511">MKIQAQPGGELQMSPSTYSRLIHFLQEDLSISAASLAVALRHREQDPGPLPMILWQYGLVTLDQLEKIYDWLETA</sequence>
<evidence type="ECO:0000313" key="1">
    <source>
        <dbReference type="EMBL" id="MBD2499553.1"/>
    </source>
</evidence>
<dbReference type="EMBL" id="JACJSG010000003">
    <property type="protein sequence ID" value="MBD2499553.1"/>
    <property type="molecule type" value="Genomic_DNA"/>
</dbReference>
<dbReference type="InterPro" id="IPR021336">
    <property type="entry name" value="DUF2949"/>
</dbReference>
<evidence type="ECO:0000313" key="2">
    <source>
        <dbReference type="Proteomes" id="UP000661112"/>
    </source>
</evidence>
<dbReference type="RefSeq" id="WP_190466622.1">
    <property type="nucleotide sequence ID" value="NZ_JACJSG010000003.1"/>
</dbReference>
<keyword evidence="2" id="KW-1185">Reference proteome</keyword>
<protein>
    <submittedName>
        <fullName evidence="1">DUF2949 domain-containing protein</fullName>
    </submittedName>
</protein>
<dbReference type="Pfam" id="PF11165">
    <property type="entry name" value="DUF2949"/>
    <property type="match status" value="1"/>
</dbReference>
<dbReference type="Proteomes" id="UP000661112">
    <property type="component" value="Unassembled WGS sequence"/>
</dbReference>
<reference evidence="1 2" key="1">
    <citation type="journal article" date="2020" name="ISME J.">
        <title>Comparative genomics reveals insights into cyanobacterial evolution and habitat adaptation.</title>
        <authorList>
            <person name="Chen M.Y."/>
            <person name="Teng W.K."/>
            <person name="Zhao L."/>
            <person name="Hu C.X."/>
            <person name="Zhou Y.K."/>
            <person name="Han B.P."/>
            <person name="Song L.R."/>
            <person name="Shu W.S."/>
        </authorList>
    </citation>
    <scope>NUCLEOTIDE SEQUENCE [LARGE SCALE GENOMIC DNA]</scope>
    <source>
        <strain evidence="1 2">FACHB-119</strain>
    </source>
</reference>
<accession>A0ABR8D1B1</accession>
<proteinExistence type="predicted"/>
<gene>
    <name evidence="1" type="ORF">H6G83_02785</name>
</gene>
<organism evidence="1 2">
    <name type="scientific">Anabaena azotica FACHB-119</name>
    <dbReference type="NCBI Taxonomy" id="947527"/>
    <lineage>
        <taxon>Bacteria</taxon>
        <taxon>Bacillati</taxon>
        <taxon>Cyanobacteriota</taxon>
        <taxon>Cyanophyceae</taxon>
        <taxon>Nostocales</taxon>
        <taxon>Nostocaceae</taxon>
        <taxon>Anabaena</taxon>
        <taxon>Anabaena azotica</taxon>
    </lineage>
</organism>
<comment type="caution">
    <text evidence="1">The sequence shown here is derived from an EMBL/GenBank/DDBJ whole genome shotgun (WGS) entry which is preliminary data.</text>
</comment>